<gene>
    <name evidence="1" type="ORF">L6452_00346</name>
</gene>
<dbReference type="Proteomes" id="UP001055879">
    <property type="component" value="Linkage Group LG01"/>
</dbReference>
<proteinExistence type="predicted"/>
<reference evidence="1 2" key="2">
    <citation type="journal article" date="2022" name="Mol. Ecol. Resour.">
        <title>The genomes of chicory, endive, great burdock and yacon provide insights into Asteraceae paleo-polyploidization history and plant inulin production.</title>
        <authorList>
            <person name="Fan W."/>
            <person name="Wang S."/>
            <person name="Wang H."/>
            <person name="Wang A."/>
            <person name="Jiang F."/>
            <person name="Liu H."/>
            <person name="Zhao H."/>
            <person name="Xu D."/>
            <person name="Zhang Y."/>
        </authorList>
    </citation>
    <scope>NUCLEOTIDE SEQUENCE [LARGE SCALE GENOMIC DNA]</scope>
    <source>
        <strain evidence="2">cv. Niubang</strain>
    </source>
</reference>
<protein>
    <submittedName>
        <fullName evidence="1">Uncharacterized protein</fullName>
    </submittedName>
</protein>
<accession>A0ACB9FDL6</accession>
<reference evidence="2" key="1">
    <citation type="journal article" date="2022" name="Mol. Ecol. Resour.">
        <title>The genomes of chicory, endive, great burdock and yacon provide insights into Asteraceae palaeo-polyploidization history and plant inulin production.</title>
        <authorList>
            <person name="Fan W."/>
            <person name="Wang S."/>
            <person name="Wang H."/>
            <person name="Wang A."/>
            <person name="Jiang F."/>
            <person name="Liu H."/>
            <person name="Zhao H."/>
            <person name="Xu D."/>
            <person name="Zhang Y."/>
        </authorList>
    </citation>
    <scope>NUCLEOTIDE SEQUENCE [LARGE SCALE GENOMIC DNA]</scope>
    <source>
        <strain evidence="2">cv. Niubang</strain>
    </source>
</reference>
<evidence type="ECO:0000313" key="2">
    <source>
        <dbReference type="Proteomes" id="UP001055879"/>
    </source>
</evidence>
<sequence>MQGKFLDSPGAGHASCKSCSHAGCKEPVFEDKSCTVMALLDGGTLRRQKSWLKSVFKYEFGYAGMYDNAKDGEWFWAFLSSGKRVDSRSFLMAMTRKNKATAHHLGLVKAKACKIAKGASHPYNKGRWWCWRRF</sequence>
<comment type="caution">
    <text evidence="1">The sequence shown here is derived from an EMBL/GenBank/DDBJ whole genome shotgun (WGS) entry which is preliminary data.</text>
</comment>
<dbReference type="EMBL" id="CM042047">
    <property type="protein sequence ID" value="KAI3769245.1"/>
    <property type="molecule type" value="Genomic_DNA"/>
</dbReference>
<name>A0ACB9FDL6_ARCLA</name>
<organism evidence="1 2">
    <name type="scientific">Arctium lappa</name>
    <name type="common">Greater burdock</name>
    <name type="synonym">Lappa major</name>
    <dbReference type="NCBI Taxonomy" id="4217"/>
    <lineage>
        <taxon>Eukaryota</taxon>
        <taxon>Viridiplantae</taxon>
        <taxon>Streptophyta</taxon>
        <taxon>Embryophyta</taxon>
        <taxon>Tracheophyta</taxon>
        <taxon>Spermatophyta</taxon>
        <taxon>Magnoliopsida</taxon>
        <taxon>eudicotyledons</taxon>
        <taxon>Gunneridae</taxon>
        <taxon>Pentapetalae</taxon>
        <taxon>asterids</taxon>
        <taxon>campanulids</taxon>
        <taxon>Asterales</taxon>
        <taxon>Asteraceae</taxon>
        <taxon>Carduoideae</taxon>
        <taxon>Cardueae</taxon>
        <taxon>Arctiinae</taxon>
        <taxon>Arctium</taxon>
    </lineage>
</organism>
<keyword evidence="2" id="KW-1185">Reference proteome</keyword>
<evidence type="ECO:0000313" key="1">
    <source>
        <dbReference type="EMBL" id="KAI3769245.1"/>
    </source>
</evidence>